<keyword evidence="1" id="KW-0862">Zinc</keyword>
<dbReference type="SUPFAM" id="SSF55486">
    <property type="entry name" value="Metalloproteases ('zincins'), catalytic domain"/>
    <property type="match status" value="1"/>
</dbReference>
<evidence type="ECO:0000259" key="2">
    <source>
        <dbReference type="PROSITE" id="PS50215"/>
    </source>
</evidence>
<dbReference type="InterPro" id="IPR001590">
    <property type="entry name" value="Peptidase_M12B"/>
</dbReference>
<accession>A0AAV2HH67</accession>
<feature type="domain" description="Peptidase M12B" evidence="2">
    <location>
        <begin position="1"/>
        <end position="96"/>
    </location>
</feature>
<feature type="binding site" evidence="1">
    <location>
        <position position="58"/>
    </location>
    <ligand>
        <name>Zn(2+)</name>
        <dbReference type="ChEBI" id="CHEBI:29105"/>
        <note>catalytic</note>
    </ligand>
</feature>
<feature type="binding site" evidence="1">
    <location>
        <position position="52"/>
    </location>
    <ligand>
        <name>Zn(2+)</name>
        <dbReference type="ChEBI" id="CHEBI:29105"/>
        <note>catalytic</note>
    </ligand>
</feature>
<dbReference type="Gene3D" id="3.40.390.10">
    <property type="entry name" value="Collagenase (Catalytic Domain)"/>
    <property type="match status" value="1"/>
</dbReference>
<keyword evidence="4" id="KW-1185">Reference proteome</keyword>
<dbReference type="GO" id="GO:0046872">
    <property type="term" value="F:metal ion binding"/>
    <property type="evidence" value="ECO:0007669"/>
    <property type="project" value="UniProtKB-KW"/>
</dbReference>
<dbReference type="PANTHER" id="PTHR11905:SF159">
    <property type="entry name" value="ADAM METALLOPROTEASE"/>
    <property type="match status" value="1"/>
</dbReference>
<dbReference type="GO" id="GO:0006509">
    <property type="term" value="P:membrane protein ectodomain proteolysis"/>
    <property type="evidence" value="ECO:0007669"/>
    <property type="project" value="TreeGrafter"/>
</dbReference>
<protein>
    <recommendedName>
        <fullName evidence="2">Peptidase M12B domain-containing protein</fullName>
    </recommendedName>
</protein>
<reference evidence="3 4" key="1">
    <citation type="submission" date="2024-04" db="EMBL/GenBank/DDBJ databases">
        <authorList>
            <consortium name="Genoscope - CEA"/>
            <person name="William W."/>
        </authorList>
    </citation>
    <scope>NUCLEOTIDE SEQUENCE [LARGE SCALE GENOMIC DNA]</scope>
</reference>
<sequence>MFFTVHDLETNGNTNVMGYAYIGDVCKQTGISVVEATTDYRAAMQGAHVLGHSLGSKHDGDGNNCDPNQEYLMSPNKHPATKNKWFFSSCSANQIK</sequence>
<proteinExistence type="predicted"/>
<dbReference type="PROSITE" id="PS50215">
    <property type="entry name" value="ADAM_MEPRO"/>
    <property type="match status" value="1"/>
</dbReference>
<feature type="non-terminal residue" evidence="3">
    <location>
        <position position="96"/>
    </location>
</feature>
<comment type="caution">
    <text evidence="3">The sequence shown here is derived from an EMBL/GenBank/DDBJ whole genome shotgun (WGS) entry which is preliminary data.</text>
</comment>
<dbReference type="Pfam" id="PF01421">
    <property type="entry name" value="Reprolysin"/>
    <property type="match status" value="1"/>
</dbReference>
<evidence type="ECO:0000313" key="3">
    <source>
        <dbReference type="EMBL" id="CAL1533054.1"/>
    </source>
</evidence>
<dbReference type="Proteomes" id="UP001497497">
    <property type="component" value="Unassembled WGS sequence"/>
</dbReference>
<organism evidence="3 4">
    <name type="scientific">Lymnaea stagnalis</name>
    <name type="common">Great pond snail</name>
    <name type="synonym">Helix stagnalis</name>
    <dbReference type="NCBI Taxonomy" id="6523"/>
    <lineage>
        <taxon>Eukaryota</taxon>
        <taxon>Metazoa</taxon>
        <taxon>Spiralia</taxon>
        <taxon>Lophotrochozoa</taxon>
        <taxon>Mollusca</taxon>
        <taxon>Gastropoda</taxon>
        <taxon>Heterobranchia</taxon>
        <taxon>Euthyneura</taxon>
        <taxon>Panpulmonata</taxon>
        <taxon>Hygrophila</taxon>
        <taxon>Lymnaeoidea</taxon>
        <taxon>Lymnaeidae</taxon>
        <taxon>Lymnaea</taxon>
    </lineage>
</organism>
<dbReference type="PANTHER" id="PTHR11905">
    <property type="entry name" value="ADAM A DISINTEGRIN AND METALLOPROTEASE DOMAIN"/>
    <property type="match status" value="1"/>
</dbReference>
<gene>
    <name evidence="3" type="ORF">GSLYS_00007072001</name>
</gene>
<keyword evidence="1" id="KW-0479">Metal-binding</keyword>
<evidence type="ECO:0000256" key="1">
    <source>
        <dbReference type="PROSITE-ProRule" id="PRU00276"/>
    </source>
</evidence>
<dbReference type="GO" id="GO:0004222">
    <property type="term" value="F:metalloendopeptidase activity"/>
    <property type="evidence" value="ECO:0007669"/>
    <property type="project" value="InterPro"/>
</dbReference>
<feature type="binding site" evidence="1">
    <location>
        <position position="48"/>
    </location>
    <ligand>
        <name>Zn(2+)</name>
        <dbReference type="ChEBI" id="CHEBI:29105"/>
        <note>catalytic</note>
    </ligand>
</feature>
<comment type="caution">
    <text evidence="1">Lacks conserved residue(s) required for the propagation of feature annotation.</text>
</comment>
<name>A0AAV2HH67_LYMST</name>
<dbReference type="InterPro" id="IPR024079">
    <property type="entry name" value="MetalloPept_cat_dom_sf"/>
</dbReference>
<dbReference type="AlphaFoldDB" id="A0AAV2HH67"/>
<evidence type="ECO:0000313" key="4">
    <source>
        <dbReference type="Proteomes" id="UP001497497"/>
    </source>
</evidence>
<dbReference type="EMBL" id="CAXITT010000132">
    <property type="protein sequence ID" value="CAL1533054.1"/>
    <property type="molecule type" value="Genomic_DNA"/>
</dbReference>